<keyword evidence="3 8" id="KW-0547">Nucleotide-binding</keyword>
<evidence type="ECO:0000256" key="6">
    <source>
        <dbReference type="ARBA" id="ARBA00025295"/>
    </source>
</evidence>
<comment type="subunit">
    <text evidence="8">Heterotrimer of A, B and C subunits.</text>
</comment>
<accession>A0A5C4TL42</accession>
<sequence length="482" mass="52165">MNYFDTDLESLHNQLVSGELTSEELTKQTIEKIKEQNESVQAYLTINDKAIEQAKAIDEAGIDPDSIFSGIPVALKDNLVTKEMKTTAASKMLENFTSIFDATVVEKLKAAGAVFVGKTNMDEFAMGSSTENSAFATTRNPWNLDTVPGGSSGGSAATVSAGQVLASLGSDTGGSIRQPAAFTGVVGMKPTYGRVSRWGLIAFGSSFDQIGPFTRNVKDNAHLLNVIAGHDEHDATSSLKEVPDFAEGIDQGVKGLKIALPKEFLGDGVKPEIKKAIQKAAETYKSLGATVEEVSLPNTKYGVMAYYVLASSEASSNLERFDGIRYGFRAPEVKNLEDLYVKTRSEGFGDEVKRRIMIGTFSLSAGSFDKYFKQAAKVRTKIINDFQKVFKDYDLIMTPTATSTAFKIGEESSDPMEMYLNDALTIPVNLAGLPGMSLPAGFSNGLPIGLQLIGRPFDEKTIYRAGYAFEQNTDFHKQTPAL</sequence>
<dbReference type="InterPro" id="IPR036928">
    <property type="entry name" value="AS_sf"/>
</dbReference>
<dbReference type="EMBL" id="QFCR01000006">
    <property type="protein sequence ID" value="TNK90622.1"/>
    <property type="molecule type" value="Genomic_DNA"/>
</dbReference>
<dbReference type="PANTHER" id="PTHR11895">
    <property type="entry name" value="TRANSAMIDASE"/>
    <property type="match status" value="1"/>
</dbReference>
<name>A0A5C4TL42_FRUSA</name>
<dbReference type="GeneID" id="93160995"/>
<feature type="active site" description="Acyl-ester intermediate" evidence="8">
    <location>
        <position position="175"/>
    </location>
</feature>
<dbReference type="InterPro" id="IPR023631">
    <property type="entry name" value="Amidase_dom"/>
</dbReference>
<evidence type="ECO:0000256" key="3">
    <source>
        <dbReference type="ARBA" id="ARBA00022741"/>
    </source>
</evidence>
<evidence type="ECO:0000313" key="11">
    <source>
        <dbReference type="Proteomes" id="UP000313312"/>
    </source>
</evidence>
<comment type="function">
    <text evidence="6 8">Allows the formation of correctly charged Gln-tRNA(Gln) through the transamidation of misacylated Glu-tRNA(Gln) in organisms which lack glutaminyl-tRNA synthetase. The reaction takes place in the presence of glutamine and ATP through an activated gamma-phospho-Glu-tRNA(Gln).</text>
</comment>
<dbReference type="Pfam" id="PF01425">
    <property type="entry name" value="Amidase"/>
    <property type="match status" value="1"/>
</dbReference>
<comment type="caution">
    <text evidence="10">The sequence shown here is derived from an EMBL/GenBank/DDBJ whole genome shotgun (WGS) entry which is preliminary data.</text>
</comment>
<evidence type="ECO:0000256" key="1">
    <source>
        <dbReference type="ARBA" id="ARBA00008069"/>
    </source>
</evidence>
<evidence type="ECO:0000256" key="7">
    <source>
        <dbReference type="ARBA" id="ARBA00047407"/>
    </source>
</evidence>
<reference evidence="10 11" key="1">
    <citation type="submission" date="2018-05" db="EMBL/GenBank/DDBJ databases">
        <title>Lactobacillus sanfranciscensis Ah4 draft denome sequence.</title>
        <authorList>
            <person name="Zhang G."/>
        </authorList>
    </citation>
    <scope>NUCLEOTIDE SEQUENCE [LARGE SCALE GENOMIC DNA]</scope>
    <source>
        <strain evidence="10 11">Ah4</strain>
    </source>
</reference>
<proteinExistence type="inferred from homology"/>
<feature type="active site" description="Charge relay system" evidence="8">
    <location>
        <position position="151"/>
    </location>
</feature>
<feature type="domain" description="Amidase" evidence="9">
    <location>
        <begin position="24"/>
        <end position="462"/>
    </location>
</feature>
<evidence type="ECO:0000313" key="10">
    <source>
        <dbReference type="EMBL" id="TNK90622.1"/>
    </source>
</evidence>
<dbReference type="GO" id="GO:0030956">
    <property type="term" value="C:glutamyl-tRNA(Gln) amidotransferase complex"/>
    <property type="evidence" value="ECO:0007669"/>
    <property type="project" value="InterPro"/>
</dbReference>
<comment type="similarity">
    <text evidence="1 8">Belongs to the amidase family. GatA subfamily.</text>
</comment>
<keyword evidence="2 8" id="KW-0436">Ligase</keyword>
<dbReference type="PANTHER" id="PTHR11895:SF151">
    <property type="entry name" value="GLUTAMYL-TRNA(GLN) AMIDOTRANSFERASE SUBUNIT A"/>
    <property type="match status" value="1"/>
</dbReference>
<evidence type="ECO:0000256" key="8">
    <source>
        <dbReference type="HAMAP-Rule" id="MF_00120"/>
    </source>
</evidence>
<dbReference type="Gene3D" id="3.90.1300.10">
    <property type="entry name" value="Amidase signature (AS) domain"/>
    <property type="match status" value="1"/>
</dbReference>
<keyword evidence="10" id="KW-0808">Transferase</keyword>
<dbReference type="InterPro" id="IPR000120">
    <property type="entry name" value="Amidase"/>
</dbReference>
<dbReference type="InterPro" id="IPR004412">
    <property type="entry name" value="GatA"/>
</dbReference>
<feature type="active site" description="Charge relay system" evidence="8">
    <location>
        <position position="76"/>
    </location>
</feature>
<evidence type="ECO:0000259" key="9">
    <source>
        <dbReference type="Pfam" id="PF01425"/>
    </source>
</evidence>
<dbReference type="GO" id="GO:0006412">
    <property type="term" value="P:translation"/>
    <property type="evidence" value="ECO:0007669"/>
    <property type="project" value="UniProtKB-UniRule"/>
</dbReference>
<dbReference type="GO" id="GO:0050567">
    <property type="term" value="F:glutaminyl-tRNA synthase (glutamine-hydrolyzing) activity"/>
    <property type="evidence" value="ECO:0007669"/>
    <property type="project" value="UniProtKB-UniRule"/>
</dbReference>
<evidence type="ECO:0000256" key="4">
    <source>
        <dbReference type="ARBA" id="ARBA00022840"/>
    </source>
</evidence>
<gene>
    <name evidence="8 10" type="primary">gatA</name>
    <name evidence="10" type="ORF">DID87_02860</name>
</gene>
<comment type="catalytic activity">
    <reaction evidence="7 8">
        <text>L-glutamyl-tRNA(Gln) + L-glutamine + ATP + H2O = L-glutaminyl-tRNA(Gln) + L-glutamate + ADP + phosphate + H(+)</text>
        <dbReference type="Rhea" id="RHEA:17521"/>
        <dbReference type="Rhea" id="RHEA-COMP:9681"/>
        <dbReference type="Rhea" id="RHEA-COMP:9684"/>
        <dbReference type="ChEBI" id="CHEBI:15377"/>
        <dbReference type="ChEBI" id="CHEBI:15378"/>
        <dbReference type="ChEBI" id="CHEBI:29985"/>
        <dbReference type="ChEBI" id="CHEBI:30616"/>
        <dbReference type="ChEBI" id="CHEBI:43474"/>
        <dbReference type="ChEBI" id="CHEBI:58359"/>
        <dbReference type="ChEBI" id="CHEBI:78520"/>
        <dbReference type="ChEBI" id="CHEBI:78521"/>
        <dbReference type="ChEBI" id="CHEBI:456216"/>
        <dbReference type="EC" id="6.3.5.7"/>
    </reaction>
</comment>
<dbReference type="GO" id="GO:0005524">
    <property type="term" value="F:ATP binding"/>
    <property type="evidence" value="ECO:0007669"/>
    <property type="project" value="UniProtKB-KW"/>
</dbReference>
<dbReference type="Proteomes" id="UP000313312">
    <property type="component" value="Unassembled WGS sequence"/>
</dbReference>
<organism evidence="10 11">
    <name type="scientific">Fructilactobacillus sanfranciscensis</name>
    <name type="common">Lactobacillus sanfranciscensis</name>
    <dbReference type="NCBI Taxonomy" id="1625"/>
    <lineage>
        <taxon>Bacteria</taxon>
        <taxon>Bacillati</taxon>
        <taxon>Bacillota</taxon>
        <taxon>Bacilli</taxon>
        <taxon>Lactobacillales</taxon>
        <taxon>Lactobacillaceae</taxon>
        <taxon>Fructilactobacillus</taxon>
    </lineage>
</organism>
<dbReference type="InterPro" id="IPR020556">
    <property type="entry name" value="Amidase_CS"/>
</dbReference>
<dbReference type="RefSeq" id="WP_103428902.1">
    <property type="nucleotide sequence ID" value="NZ_CP118925.1"/>
</dbReference>
<dbReference type="AlphaFoldDB" id="A0A5C4TL42"/>
<protein>
    <recommendedName>
        <fullName evidence="8">Glutamyl-tRNA(Gln) amidotransferase subunit A</fullName>
        <shortName evidence="8">Glu-ADT subunit A</shortName>
        <ecNumber evidence="8">6.3.5.7</ecNumber>
    </recommendedName>
</protein>
<dbReference type="HAMAP" id="MF_00120">
    <property type="entry name" value="GatA"/>
    <property type="match status" value="1"/>
</dbReference>
<dbReference type="GO" id="GO:0016740">
    <property type="term" value="F:transferase activity"/>
    <property type="evidence" value="ECO:0007669"/>
    <property type="project" value="UniProtKB-KW"/>
</dbReference>
<dbReference type="SUPFAM" id="SSF75304">
    <property type="entry name" value="Amidase signature (AS) enzymes"/>
    <property type="match status" value="1"/>
</dbReference>
<dbReference type="NCBIfam" id="TIGR00132">
    <property type="entry name" value="gatA"/>
    <property type="match status" value="1"/>
</dbReference>
<dbReference type="PROSITE" id="PS00571">
    <property type="entry name" value="AMIDASES"/>
    <property type="match status" value="1"/>
</dbReference>
<keyword evidence="5 8" id="KW-0648">Protein biosynthesis</keyword>
<evidence type="ECO:0000256" key="5">
    <source>
        <dbReference type="ARBA" id="ARBA00022917"/>
    </source>
</evidence>
<dbReference type="EC" id="6.3.5.7" evidence="8"/>
<evidence type="ECO:0000256" key="2">
    <source>
        <dbReference type="ARBA" id="ARBA00022598"/>
    </source>
</evidence>
<keyword evidence="4 8" id="KW-0067">ATP-binding</keyword>